<comment type="catalytic activity">
    <reaction evidence="9">
        <text>L-glutamine + H2O = L-glutamate + NH4(+)</text>
        <dbReference type="Rhea" id="RHEA:15889"/>
        <dbReference type="ChEBI" id="CHEBI:15377"/>
        <dbReference type="ChEBI" id="CHEBI:28938"/>
        <dbReference type="ChEBI" id="CHEBI:29985"/>
        <dbReference type="ChEBI" id="CHEBI:58359"/>
        <dbReference type="EC" id="3.5.1.2"/>
    </reaction>
</comment>
<name>A0A965LLD3_9PROT</name>
<dbReference type="Pfam" id="PF00117">
    <property type="entry name" value="GATase"/>
    <property type="match status" value="1"/>
</dbReference>
<comment type="caution">
    <text evidence="12">The sequence shown here is derived from an EMBL/GenBank/DDBJ whole genome shotgun (WGS) entry which is preliminary data.</text>
</comment>
<keyword evidence="7" id="KW-0456">Lyase</keyword>
<dbReference type="PANTHER" id="PTHR42701">
    <property type="entry name" value="IMIDAZOLE GLYCEROL PHOSPHATE SYNTHASE SUBUNIT HISH"/>
    <property type="match status" value="1"/>
</dbReference>
<sequence>GFGNVRSAQRAFARHGLDAEITSDKKKCIEASGLVIPGVGAFAACMDGLDRVGAGAIIDARLIANKPTLGICVGMQVLFTTGVEHGRSRTGLSQWPGRVDQLKAEVLPHMGWSEVEAPSDSILFRGVADQRFYFVHSYAVQQWDLPASDNLAPAKITWSNYGGEFIAAVENGPLSATQFHPEKSGDAGATLIENWIATCR</sequence>
<dbReference type="GO" id="GO:0000107">
    <property type="term" value="F:imidazoleglycerol-phosphate synthase activity"/>
    <property type="evidence" value="ECO:0007669"/>
    <property type="project" value="TreeGrafter"/>
</dbReference>
<reference evidence="12" key="1">
    <citation type="submission" date="2018-10" db="EMBL/GenBank/DDBJ databases">
        <title>Iterative Subtractive Binning of Freshwater Chronoseries Metagenomes Recovers Nearly Complete Genomes from over Four Hundred Novel Species.</title>
        <authorList>
            <person name="Rodriguez-R L.M."/>
            <person name="Tsementzi D."/>
            <person name="Luo C."/>
            <person name="Konstantinidis K.T."/>
        </authorList>
    </citation>
    <scope>NUCLEOTIDE SEQUENCE</scope>
    <source>
        <strain evidence="12">WB5_2A_028</strain>
    </source>
</reference>
<dbReference type="PANTHER" id="PTHR42701:SF1">
    <property type="entry name" value="IMIDAZOLE GLYCEROL PHOSPHATE SYNTHASE SUBUNIT HISH"/>
    <property type="match status" value="1"/>
</dbReference>
<comment type="subunit">
    <text evidence="2">Heterodimer of HisH and HisF.</text>
</comment>
<dbReference type="AlphaFoldDB" id="A0A965LLD3"/>
<protein>
    <submittedName>
        <fullName evidence="12">Imidazole glycerol phosphate synthase subunit HisH</fullName>
    </submittedName>
</protein>
<feature type="active site" evidence="10">
    <location>
        <position position="182"/>
    </location>
</feature>
<keyword evidence="6" id="KW-0368">Histidine biosynthesis</keyword>
<gene>
    <name evidence="12" type="primary">hisH</name>
    <name evidence="12" type="ORF">EBT44_05515</name>
</gene>
<proteinExistence type="predicted"/>
<evidence type="ECO:0000313" key="12">
    <source>
        <dbReference type="EMBL" id="NBR94270.1"/>
    </source>
</evidence>
<comment type="catalytic activity">
    <reaction evidence="8">
        <text>5-[(5-phospho-1-deoxy-D-ribulos-1-ylimino)methylamino]-1-(5-phospho-beta-D-ribosyl)imidazole-4-carboxamide + L-glutamine = D-erythro-1-(imidazol-4-yl)glycerol 3-phosphate + 5-amino-1-(5-phospho-beta-D-ribosyl)imidazole-4-carboxamide + L-glutamate + H(+)</text>
        <dbReference type="Rhea" id="RHEA:24793"/>
        <dbReference type="ChEBI" id="CHEBI:15378"/>
        <dbReference type="ChEBI" id="CHEBI:29985"/>
        <dbReference type="ChEBI" id="CHEBI:58278"/>
        <dbReference type="ChEBI" id="CHEBI:58359"/>
        <dbReference type="ChEBI" id="CHEBI:58475"/>
        <dbReference type="ChEBI" id="CHEBI:58525"/>
        <dbReference type="EC" id="4.3.2.10"/>
    </reaction>
</comment>
<dbReference type="EMBL" id="RFXN01000089">
    <property type="protein sequence ID" value="NBR94270.1"/>
    <property type="molecule type" value="Genomic_DNA"/>
</dbReference>
<feature type="active site" evidence="10">
    <location>
        <position position="180"/>
    </location>
</feature>
<organism evidence="12 13">
    <name type="scientific">Candidatus Fonsibacter lacus</name>
    <dbReference type="NCBI Taxonomy" id="2576439"/>
    <lineage>
        <taxon>Bacteria</taxon>
        <taxon>Pseudomonadati</taxon>
        <taxon>Pseudomonadota</taxon>
        <taxon>Alphaproteobacteria</taxon>
        <taxon>Candidatus Pelagibacterales</taxon>
        <taxon>Candidatus Pelagibacterales incertae sedis</taxon>
        <taxon>Candidatus Fonsibacter</taxon>
    </lineage>
</organism>
<dbReference type="Gene3D" id="3.40.50.880">
    <property type="match status" value="1"/>
</dbReference>
<dbReference type="GO" id="GO:0016829">
    <property type="term" value="F:lyase activity"/>
    <property type="evidence" value="ECO:0007669"/>
    <property type="project" value="UniProtKB-KW"/>
</dbReference>
<dbReference type="InterPro" id="IPR017926">
    <property type="entry name" value="GATASE"/>
</dbReference>
<dbReference type="GO" id="GO:0004359">
    <property type="term" value="F:glutaminase activity"/>
    <property type="evidence" value="ECO:0007669"/>
    <property type="project" value="UniProtKB-EC"/>
</dbReference>
<feature type="domain" description="Glutamine amidotransferase" evidence="11">
    <location>
        <begin position="29"/>
        <end position="195"/>
    </location>
</feature>
<evidence type="ECO:0000256" key="7">
    <source>
        <dbReference type="ARBA" id="ARBA00023239"/>
    </source>
</evidence>
<evidence type="ECO:0000256" key="5">
    <source>
        <dbReference type="ARBA" id="ARBA00022962"/>
    </source>
</evidence>
<dbReference type="InterPro" id="IPR029062">
    <property type="entry name" value="Class_I_gatase-like"/>
</dbReference>
<comment type="pathway">
    <text evidence="1">Amino-acid biosynthesis; L-histidine biosynthesis; L-histidine from 5-phospho-alpha-D-ribose 1-diphosphate: step 5/9.</text>
</comment>
<keyword evidence="3" id="KW-0028">Amino-acid biosynthesis</keyword>
<evidence type="ECO:0000313" key="13">
    <source>
        <dbReference type="Proteomes" id="UP000740727"/>
    </source>
</evidence>
<keyword evidence="4" id="KW-0378">Hydrolase</keyword>
<evidence type="ECO:0000256" key="1">
    <source>
        <dbReference type="ARBA" id="ARBA00005091"/>
    </source>
</evidence>
<dbReference type="Proteomes" id="UP000740727">
    <property type="component" value="Unassembled WGS sequence"/>
</dbReference>
<evidence type="ECO:0000256" key="2">
    <source>
        <dbReference type="ARBA" id="ARBA00011152"/>
    </source>
</evidence>
<accession>A0A965LLD3</accession>
<dbReference type="SUPFAM" id="SSF52317">
    <property type="entry name" value="Class I glutamine amidotransferase-like"/>
    <property type="match status" value="1"/>
</dbReference>
<evidence type="ECO:0000256" key="9">
    <source>
        <dbReference type="ARBA" id="ARBA00049534"/>
    </source>
</evidence>
<evidence type="ECO:0000256" key="3">
    <source>
        <dbReference type="ARBA" id="ARBA00022605"/>
    </source>
</evidence>
<evidence type="ECO:0000256" key="10">
    <source>
        <dbReference type="PIRSR" id="PIRSR000495-1"/>
    </source>
</evidence>
<evidence type="ECO:0000256" key="8">
    <source>
        <dbReference type="ARBA" id="ARBA00047838"/>
    </source>
</evidence>
<dbReference type="GO" id="GO:0000105">
    <property type="term" value="P:L-histidine biosynthetic process"/>
    <property type="evidence" value="ECO:0007669"/>
    <property type="project" value="UniProtKB-KW"/>
</dbReference>
<dbReference type="InterPro" id="IPR010139">
    <property type="entry name" value="Imidazole-glycPsynth_HisH"/>
</dbReference>
<dbReference type="NCBIfam" id="TIGR01855">
    <property type="entry name" value="IMP_synth_hisH"/>
    <property type="match status" value="1"/>
</dbReference>
<evidence type="ECO:0000256" key="4">
    <source>
        <dbReference type="ARBA" id="ARBA00022801"/>
    </source>
</evidence>
<dbReference type="PIRSF" id="PIRSF000495">
    <property type="entry name" value="Amidotransf_hisH"/>
    <property type="match status" value="1"/>
</dbReference>
<dbReference type="PROSITE" id="PS51273">
    <property type="entry name" value="GATASE_TYPE_1"/>
    <property type="match status" value="1"/>
</dbReference>
<feature type="active site" description="Nucleophile" evidence="10">
    <location>
        <position position="72"/>
    </location>
</feature>
<evidence type="ECO:0000256" key="6">
    <source>
        <dbReference type="ARBA" id="ARBA00023102"/>
    </source>
</evidence>
<feature type="non-terminal residue" evidence="12">
    <location>
        <position position="1"/>
    </location>
</feature>
<evidence type="ECO:0000259" key="11">
    <source>
        <dbReference type="Pfam" id="PF00117"/>
    </source>
</evidence>
<keyword evidence="5" id="KW-0315">Glutamine amidotransferase</keyword>